<accession>A0A0L8GGF8</accession>
<dbReference type="AlphaFoldDB" id="A0A0L8GGF8"/>
<name>A0A0L8GGF8_OCTBM</name>
<organism evidence="1">
    <name type="scientific">Octopus bimaculoides</name>
    <name type="common">California two-spotted octopus</name>
    <dbReference type="NCBI Taxonomy" id="37653"/>
    <lineage>
        <taxon>Eukaryota</taxon>
        <taxon>Metazoa</taxon>
        <taxon>Spiralia</taxon>
        <taxon>Lophotrochozoa</taxon>
        <taxon>Mollusca</taxon>
        <taxon>Cephalopoda</taxon>
        <taxon>Coleoidea</taxon>
        <taxon>Octopodiformes</taxon>
        <taxon>Octopoda</taxon>
        <taxon>Incirrata</taxon>
        <taxon>Octopodidae</taxon>
        <taxon>Octopus</taxon>
    </lineage>
</organism>
<gene>
    <name evidence="1" type="ORF">OCBIM_22033802mg</name>
</gene>
<proteinExistence type="predicted"/>
<sequence>MIGSKKRGHFAGIFLFLHLKSRKIMRKRMSKIIKHTSQWSSISSVNKRFCGLYKHFINFVIYLELGTAL</sequence>
<reference evidence="1" key="1">
    <citation type="submission" date="2015-07" db="EMBL/GenBank/DDBJ databases">
        <title>MeaNS - Measles Nucleotide Surveillance Program.</title>
        <authorList>
            <person name="Tran T."/>
            <person name="Druce J."/>
        </authorList>
    </citation>
    <scope>NUCLEOTIDE SEQUENCE</scope>
    <source>
        <strain evidence="1">UCB-OBI-ISO-001</strain>
        <tissue evidence="1">Gonad</tissue>
    </source>
</reference>
<dbReference type="EMBL" id="KQ421873">
    <property type="protein sequence ID" value="KOF76091.1"/>
    <property type="molecule type" value="Genomic_DNA"/>
</dbReference>
<evidence type="ECO:0000313" key="1">
    <source>
        <dbReference type="EMBL" id="KOF76091.1"/>
    </source>
</evidence>
<protein>
    <submittedName>
        <fullName evidence="1">Uncharacterized protein</fullName>
    </submittedName>
</protein>